<evidence type="ECO:0000256" key="10">
    <source>
        <dbReference type="SAM" id="Phobius"/>
    </source>
</evidence>
<dbReference type="InterPro" id="IPR036397">
    <property type="entry name" value="RNaseH_sf"/>
</dbReference>
<dbReference type="Pfam" id="PF03175">
    <property type="entry name" value="DNA_pol_B_2"/>
    <property type="match status" value="1"/>
</dbReference>
<keyword evidence="6" id="KW-0235">DNA replication</keyword>
<feature type="domain" description="DNA-directed DNA polymerase family B mitochondria/virus" evidence="11">
    <location>
        <begin position="26"/>
        <end position="184"/>
    </location>
</feature>
<keyword evidence="10" id="KW-1133">Transmembrane helix</keyword>
<dbReference type="Proteomes" id="UP001150238">
    <property type="component" value="Unassembled WGS sequence"/>
</dbReference>
<keyword evidence="8" id="KW-0238">DNA-binding</keyword>
<evidence type="ECO:0000259" key="11">
    <source>
        <dbReference type="Pfam" id="PF03175"/>
    </source>
</evidence>
<protein>
    <recommendedName>
        <fullName evidence="3">Probable DNA polymerase</fullName>
        <ecNumber evidence="2">2.7.7.7</ecNumber>
    </recommendedName>
</protein>
<comment type="catalytic activity">
    <reaction evidence="9">
        <text>DNA(n) + a 2'-deoxyribonucleoside 5'-triphosphate = DNA(n+1) + diphosphate</text>
        <dbReference type="Rhea" id="RHEA:22508"/>
        <dbReference type="Rhea" id="RHEA-COMP:17339"/>
        <dbReference type="Rhea" id="RHEA-COMP:17340"/>
        <dbReference type="ChEBI" id="CHEBI:33019"/>
        <dbReference type="ChEBI" id="CHEBI:61560"/>
        <dbReference type="ChEBI" id="CHEBI:173112"/>
        <dbReference type="EC" id="2.7.7.7"/>
    </reaction>
</comment>
<evidence type="ECO:0000256" key="1">
    <source>
        <dbReference type="ARBA" id="ARBA00005755"/>
    </source>
</evidence>
<dbReference type="InterPro" id="IPR004868">
    <property type="entry name" value="DNA-dir_DNA_pol_B_mt/vir"/>
</dbReference>
<evidence type="ECO:0000256" key="6">
    <source>
        <dbReference type="ARBA" id="ARBA00022705"/>
    </source>
</evidence>
<dbReference type="GO" id="GO:0006260">
    <property type="term" value="P:DNA replication"/>
    <property type="evidence" value="ECO:0007669"/>
    <property type="project" value="UniProtKB-KW"/>
</dbReference>
<dbReference type="EC" id="2.7.7.7" evidence="2"/>
<dbReference type="Gene3D" id="3.30.420.10">
    <property type="entry name" value="Ribonuclease H-like superfamily/Ribonuclease H"/>
    <property type="match status" value="1"/>
</dbReference>
<dbReference type="GO" id="GO:0000166">
    <property type="term" value="F:nucleotide binding"/>
    <property type="evidence" value="ECO:0007669"/>
    <property type="project" value="InterPro"/>
</dbReference>
<sequence length="184" mass="22149">NKKNYKDYIITNYDSTESMFKNCFDDMFNHNNYTWYAHNLGGFDSVFILNILFKFYTKTKVQFKDGKPLSIKVSITTKDNNNKNNTKNLVFKDSYKIQPFSIRNLIKANDITTQKLYFPYFFLRTDNINYEGKLPDKSFYDNISDLEYNKIAYEFKDKIWVLKDELLKYMKNDIVSLYQIIDKF</sequence>
<gene>
    <name evidence="12" type="ORF">C8J55DRAFT_388330</name>
</gene>
<evidence type="ECO:0000256" key="5">
    <source>
        <dbReference type="ARBA" id="ARBA00022695"/>
    </source>
</evidence>
<comment type="caution">
    <text evidence="12">The sequence shown here is derived from an EMBL/GenBank/DDBJ whole genome shotgun (WGS) entry which is preliminary data.</text>
</comment>
<proteinExistence type="inferred from homology"/>
<feature type="transmembrane region" description="Helical" evidence="10">
    <location>
        <begin position="35"/>
        <end position="57"/>
    </location>
</feature>
<evidence type="ECO:0000313" key="13">
    <source>
        <dbReference type="Proteomes" id="UP001150238"/>
    </source>
</evidence>
<dbReference type="EMBL" id="JANVFS010000091">
    <property type="protein sequence ID" value="KAJ4463180.1"/>
    <property type="molecule type" value="Genomic_DNA"/>
</dbReference>
<evidence type="ECO:0000256" key="7">
    <source>
        <dbReference type="ARBA" id="ARBA00022932"/>
    </source>
</evidence>
<dbReference type="SUPFAM" id="SSF53098">
    <property type="entry name" value="Ribonuclease H-like"/>
    <property type="match status" value="1"/>
</dbReference>
<accession>A0A9W8ZPH5</accession>
<comment type="similarity">
    <text evidence="1">Belongs to the DNA polymerase type-B family.</text>
</comment>
<evidence type="ECO:0000313" key="12">
    <source>
        <dbReference type="EMBL" id="KAJ4463180.1"/>
    </source>
</evidence>
<keyword evidence="7" id="KW-0239">DNA-directed DNA polymerase</keyword>
<dbReference type="PANTHER" id="PTHR33568">
    <property type="entry name" value="DNA POLYMERASE"/>
    <property type="match status" value="1"/>
</dbReference>
<evidence type="ECO:0000256" key="3">
    <source>
        <dbReference type="ARBA" id="ARBA00014385"/>
    </source>
</evidence>
<evidence type="ECO:0000256" key="4">
    <source>
        <dbReference type="ARBA" id="ARBA00022679"/>
    </source>
</evidence>
<feature type="non-terminal residue" evidence="12">
    <location>
        <position position="1"/>
    </location>
</feature>
<keyword evidence="10" id="KW-0472">Membrane</keyword>
<evidence type="ECO:0000256" key="2">
    <source>
        <dbReference type="ARBA" id="ARBA00012417"/>
    </source>
</evidence>
<name>A0A9W8ZPH5_9AGAR</name>
<feature type="non-terminal residue" evidence="12">
    <location>
        <position position="184"/>
    </location>
</feature>
<keyword evidence="10" id="KW-0812">Transmembrane</keyword>
<dbReference type="InterPro" id="IPR012337">
    <property type="entry name" value="RNaseH-like_sf"/>
</dbReference>
<dbReference type="AlphaFoldDB" id="A0A9W8ZPH5"/>
<evidence type="ECO:0000256" key="9">
    <source>
        <dbReference type="ARBA" id="ARBA00049244"/>
    </source>
</evidence>
<keyword evidence="5" id="KW-0548">Nucleotidyltransferase</keyword>
<evidence type="ECO:0000256" key="8">
    <source>
        <dbReference type="ARBA" id="ARBA00023125"/>
    </source>
</evidence>
<dbReference type="PANTHER" id="PTHR33568:SF3">
    <property type="entry name" value="DNA-DIRECTED DNA POLYMERASE"/>
    <property type="match status" value="1"/>
</dbReference>
<dbReference type="GO" id="GO:0003887">
    <property type="term" value="F:DNA-directed DNA polymerase activity"/>
    <property type="evidence" value="ECO:0007669"/>
    <property type="project" value="UniProtKB-KW"/>
</dbReference>
<reference evidence="12" key="2">
    <citation type="journal article" date="2023" name="Proc. Natl. Acad. Sci. U.S.A.">
        <title>A global phylogenomic analysis of the shiitake genus Lentinula.</title>
        <authorList>
            <person name="Sierra-Patev S."/>
            <person name="Min B."/>
            <person name="Naranjo-Ortiz M."/>
            <person name="Looney B."/>
            <person name="Konkel Z."/>
            <person name="Slot J.C."/>
            <person name="Sakamoto Y."/>
            <person name="Steenwyk J.L."/>
            <person name="Rokas A."/>
            <person name="Carro J."/>
            <person name="Camarero S."/>
            <person name="Ferreira P."/>
            <person name="Molpeceres G."/>
            <person name="Ruiz-Duenas F.J."/>
            <person name="Serrano A."/>
            <person name="Henrissat B."/>
            <person name="Drula E."/>
            <person name="Hughes K.W."/>
            <person name="Mata J.L."/>
            <person name="Ishikawa N.K."/>
            <person name="Vargas-Isla R."/>
            <person name="Ushijima S."/>
            <person name="Smith C.A."/>
            <person name="Donoghue J."/>
            <person name="Ahrendt S."/>
            <person name="Andreopoulos W."/>
            <person name="He G."/>
            <person name="LaButti K."/>
            <person name="Lipzen A."/>
            <person name="Ng V."/>
            <person name="Riley R."/>
            <person name="Sandor L."/>
            <person name="Barry K."/>
            <person name="Martinez A.T."/>
            <person name="Xiao Y."/>
            <person name="Gibbons J.G."/>
            <person name="Terashima K."/>
            <person name="Grigoriev I.V."/>
            <person name="Hibbett D."/>
        </authorList>
    </citation>
    <scope>NUCLEOTIDE SEQUENCE</scope>
    <source>
        <strain evidence="12">Sp2 HRB7682 ss15</strain>
    </source>
</reference>
<keyword evidence="4" id="KW-0808">Transferase</keyword>
<reference evidence="12" key="1">
    <citation type="submission" date="2022-08" db="EMBL/GenBank/DDBJ databases">
        <authorList>
            <consortium name="DOE Joint Genome Institute"/>
            <person name="Min B."/>
            <person name="Riley R."/>
            <person name="Sierra-Patev S."/>
            <person name="Naranjo-Ortiz M."/>
            <person name="Looney B."/>
            <person name="Konkel Z."/>
            <person name="Slot J.C."/>
            <person name="Sakamoto Y."/>
            <person name="Steenwyk J.L."/>
            <person name="Rokas A."/>
            <person name="Carro J."/>
            <person name="Camarero S."/>
            <person name="Ferreira P."/>
            <person name="Molpeceres G."/>
            <person name="Ruiz-Duenas F.J."/>
            <person name="Serrano A."/>
            <person name="Henrissat B."/>
            <person name="Drula E."/>
            <person name="Hughes K.W."/>
            <person name="Mata J.L."/>
            <person name="Ishikawa N.K."/>
            <person name="Vargas-Isla R."/>
            <person name="Ushijima S."/>
            <person name="Smith C.A."/>
            <person name="Ahrendt S."/>
            <person name="Andreopoulos W."/>
            <person name="He G."/>
            <person name="Labutti K."/>
            <person name="Lipzen A."/>
            <person name="Ng V."/>
            <person name="Sandor L."/>
            <person name="Barry K."/>
            <person name="Martinez A.T."/>
            <person name="Xiao Y."/>
            <person name="Gibbons J.G."/>
            <person name="Terashima K."/>
            <person name="Hibbett D.S."/>
            <person name="Grigoriev I.V."/>
        </authorList>
    </citation>
    <scope>NUCLEOTIDE SEQUENCE</scope>
    <source>
        <strain evidence="12">Sp2 HRB7682 ss15</strain>
    </source>
</reference>
<organism evidence="12 13">
    <name type="scientific">Lentinula lateritia</name>
    <dbReference type="NCBI Taxonomy" id="40482"/>
    <lineage>
        <taxon>Eukaryota</taxon>
        <taxon>Fungi</taxon>
        <taxon>Dikarya</taxon>
        <taxon>Basidiomycota</taxon>
        <taxon>Agaricomycotina</taxon>
        <taxon>Agaricomycetes</taxon>
        <taxon>Agaricomycetidae</taxon>
        <taxon>Agaricales</taxon>
        <taxon>Marasmiineae</taxon>
        <taxon>Omphalotaceae</taxon>
        <taxon>Lentinula</taxon>
    </lineage>
</organism>
<dbReference type="GO" id="GO:0003677">
    <property type="term" value="F:DNA binding"/>
    <property type="evidence" value="ECO:0007669"/>
    <property type="project" value="UniProtKB-KW"/>
</dbReference>